<keyword evidence="2" id="KW-0732">Signal</keyword>
<dbReference type="Pfam" id="PF08212">
    <property type="entry name" value="Lipocalin_2"/>
    <property type="match status" value="1"/>
</dbReference>
<dbReference type="InterPro" id="IPR000566">
    <property type="entry name" value="Lipocln_cytosolic_FA-bd_dom"/>
</dbReference>
<gene>
    <name evidence="4" type="ORF">IDF66_22360</name>
</gene>
<dbReference type="EMBL" id="JACWMS010000006">
    <property type="protein sequence ID" value="MBD1322333.1"/>
    <property type="molecule type" value="Genomic_DNA"/>
</dbReference>
<evidence type="ECO:0000259" key="3">
    <source>
        <dbReference type="Pfam" id="PF08212"/>
    </source>
</evidence>
<dbReference type="InterPro" id="IPR022271">
    <property type="entry name" value="Lipocalin_ApoD"/>
</dbReference>
<dbReference type="CDD" id="cd19438">
    <property type="entry name" value="lipocalin_Blc-like"/>
    <property type="match status" value="1"/>
</dbReference>
<organism evidence="4 5">
    <name type="scientific">Gordonia hankookensis</name>
    <dbReference type="NCBI Taxonomy" id="589403"/>
    <lineage>
        <taxon>Bacteria</taxon>
        <taxon>Bacillati</taxon>
        <taxon>Actinomycetota</taxon>
        <taxon>Actinomycetes</taxon>
        <taxon>Mycobacteriales</taxon>
        <taxon>Gordoniaceae</taxon>
        <taxon>Gordonia</taxon>
    </lineage>
</organism>
<dbReference type="PIRSF" id="PIRSF036893">
    <property type="entry name" value="Lipocalin_ApoD"/>
    <property type="match status" value="1"/>
</dbReference>
<sequence length="208" mass="22393">MRITRTTRPLFTLFATVALTIAALFVATAPASAAPLQPIPKLDAQRYLGSWWQLAAVPAFFNLNCAKDTKATYTPIDAKTIGVENTCTTFTGQTNRVQGRASVVDPVTKAQLSVTFPQVPVSINPGSAPNYIVAWIADGKTPTDPYRFAVVGDPTRTSGFLLSRDKVVPTSTLRMLRGEIEKVGYNSCIFLVSPTTGGRTDHSPLCTV</sequence>
<evidence type="ECO:0000256" key="2">
    <source>
        <dbReference type="PIRNR" id="PIRNR036893"/>
    </source>
</evidence>
<feature type="domain" description="Lipocalin/cytosolic fatty-acid binding" evidence="3">
    <location>
        <begin position="42"/>
        <end position="189"/>
    </location>
</feature>
<dbReference type="SUPFAM" id="SSF50814">
    <property type="entry name" value="Lipocalins"/>
    <property type="match status" value="1"/>
</dbReference>
<comment type="similarity">
    <text evidence="1 2">Belongs to the calycin superfamily. Lipocalin family.</text>
</comment>
<protein>
    <submittedName>
        <fullName evidence="4">Lipocalin family protein</fullName>
    </submittedName>
</protein>
<proteinExistence type="inferred from homology"/>
<keyword evidence="5" id="KW-1185">Reference proteome</keyword>
<evidence type="ECO:0000313" key="5">
    <source>
        <dbReference type="Proteomes" id="UP000602395"/>
    </source>
</evidence>
<dbReference type="InterPro" id="IPR012674">
    <property type="entry name" value="Calycin"/>
</dbReference>
<accession>A0ABR7WIM9</accession>
<feature type="signal peptide" evidence="2">
    <location>
        <begin position="1"/>
        <end position="33"/>
    </location>
</feature>
<dbReference type="PANTHER" id="PTHR10612">
    <property type="entry name" value="APOLIPOPROTEIN D"/>
    <property type="match status" value="1"/>
</dbReference>
<dbReference type="RefSeq" id="WP_164310408.1">
    <property type="nucleotide sequence ID" value="NZ_BAABAD010000005.1"/>
</dbReference>
<comment type="caution">
    <text evidence="4">The sequence shown here is derived from an EMBL/GenBank/DDBJ whole genome shotgun (WGS) entry which is preliminary data.</text>
</comment>
<dbReference type="Proteomes" id="UP000602395">
    <property type="component" value="Unassembled WGS sequence"/>
</dbReference>
<dbReference type="Gene3D" id="2.40.128.20">
    <property type="match status" value="1"/>
</dbReference>
<feature type="chain" id="PRO_5045014799" evidence="2">
    <location>
        <begin position="34"/>
        <end position="208"/>
    </location>
</feature>
<reference evidence="4 5" key="1">
    <citation type="submission" date="2020-09" db="EMBL/GenBank/DDBJ databases">
        <title>Novel species in genus Gordonia.</title>
        <authorList>
            <person name="Zhang G."/>
        </authorList>
    </citation>
    <scope>NUCLEOTIDE SEQUENCE [LARGE SCALE GENOMIC DNA]</scope>
    <source>
        <strain evidence="4 5">ON-33</strain>
    </source>
</reference>
<dbReference type="PANTHER" id="PTHR10612:SF34">
    <property type="entry name" value="APOLIPOPROTEIN D"/>
    <property type="match status" value="1"/>
</dbReference>
<evidence type="ECO:0000313" key="4">
    <source>
        <dbReference type="EMBL" id="MBD1322333.1"/>
    </source>
</evidence>
<dbReference type="InterPro" id="IPR047202">
    <property type="entry name" value="Lipocalin_Blc-like_dom"/>
</dbReference>
<name>A0ABR7WIM9_9ACTN</name>
<evidence type="ECO:0000256" key="1">
    <source>
        <dbReference type="ARBA" id="ARBA00006889"/>
    </source>
</evidence>